<name>A0A2A2FA69_9GAMM</name>
<dbReference type="OrthoDB" id="8526565at2"/>
<evidence type="ECO:0000256" key="4">
    <source>
        <dbReference type="ARBA" id="ARBA00023136"/>
    </source>
</evidence>
<feature type="transmembrane region" description="Helical" evidence="5">
    <location>
        <begin position="129"/>
        <end position="149"/>
    </location>
</feature>
<sequence length="186" mass="20102">MSPLMLFRLILPSSGAWARLRDHPPSVLALILFPVLPLALIPPIMLYQAGTGYPEAFGDAFAGREWGYITIILFLAELLTFAVMGWLIHEVGNTRSAHISAHSAYLVAAVAPVPMWLSAFALFVPSLTVITSIALIGLIWSCAIVFRGISHLCRIGADVEAMSITYTVMAASVLAWGLLLAIIWGL</sequence>
<evidence type="ECO:0000256" key="5">
    <source>
        <dbReference type="SAM" id="Phobius"/>
    </source>
</evidence>
<protein>
    <recommendedName>
        <fullName evidence="6">Yip1 domain-containing protein</fullName>
    </recommendedName>
</protein>
<accession>A0A2A2FA69</accession>
<dbReference type="AlphaFoldDB" id="A0A2A2FA69"/>
<dbReference type="InterPro" id="IPR006977">
    <property type="entry name" value="Yip1_dom"/>
</dbReference>
<dbReference type="RefSeq" id="WP_095615740.1">
    <property type="nucleotide sequence ID" value="NZ_NSKD01000001.1"/>
</dbReference>
<proteinExistence type="predicted"/>
<evidence type="ECO:0000256" key="2">
    <source>
        <dbReference type="ARBA" id="ARBA00022692"/>
    </source>
</evidence>
<feature type="domain" description="Yip1" evidence="6">
    <location>
        <begin position="14"/>
        <end position="176"/>
    </location>
</feature>
<keyword evidence="4 5" id="KW-0472">Membrane</keyword>
<reference evidence="7" key="1">
    <citation type="submission" date="2017-08" db="EMBL/GenBank/DDBJ databases">
        <title>Halovibrio sewagensis sp. nov., isolated from wastewater of high salinity.</title>
        <authorList>
            <person name="Dong X."/>
            <person name="Zhang G."/>
        </authorList>
    </citation>
    <scope>NUCLEOTIDE SEQUENCE [LARGE SCALE GENOMIC DNA]</scope>
    <source>
        <strain evidence="7">YL5-2</strain>
    </source>
</reference>
<gene>
    <name evidence="7" type="ORF">CK501_00325</name>
</gene>
<dbReference type="EMBL" id="NSKD01000001">
    <property type="protein sequence ID" value="PAU81634.1"/>
    <property type="molecule type" value="Genomic_DNA"/>
</dbReference>
<feature type="transmembrane region" description="Helical" evidence="5">
    <location>
        <begin position="66"/>
        <end position="87"/>
    </location>
</feature>
<feature type="transmembrane region" description="Helical" evidence="5">
    <location>
        <begin position="99"/>
        <end position="123"/>
    </location>
</feature>
<feature type="transmembrane region" description="Helical" evidence="5">
    <location>
        <begin position="161"/>
        <end position="184"/>
    </location>
</feature>
<dbReference type="GO" id="GO:0016020">
    <property type="term" value="C:membrane"/>
    <property type="evidence" value="ECO:0007669"/>
    <property type="project" value="UniProtKB-SubCell"/>
</dbReference>
<feature type="transmembrane region" description="Helical" evidence="5">
    <location>
        <begin position="27"/>
        <end position="46"/>
    </location>
</feature>
<evidence type="ECO:0000259" key="6">
    <source>
        <dbReference type="Pfam" id="PF04893"/>
    </source>
</evidence>
<organism evidence="7 8">
    <name type="scientific">Halovibrio salipaludis</name>
    <dbReference type="NCBI Taxonomy" id="2032626"/>
    <lineage>
        <taxon>Bacteria</taxon>
        <taxon>Pseudomonadati</taxon>
        <taxon>Pseudomonadota</taxon>
        <taxon>Gammaproteobacteria</taxon>
        <taxon>Oceanospirillales</taxon>
        <taxon>Halomonadaceae</taxon>
        <taxon>Halovibrio</taxon>
    </lineage>
</organism>
<comment type="subcellular location">
    <subcellularLocation>
        <location evidence="1">Membrane</location>
        <topology evidence="1">Multi-pass membrane protein</topology>
    </subcellularLocation>
</comment>
<dbReference type="Pfam" id="PF04893">
    <property type="entry name" value="Yip1"/>
    <property type="match status" value="1"/>
</dbReference>
<keyword evidence="2 5" id="KW-0812">Transmembrane</keyword>
<evidence type="ECO:0000313" key="7">
    <source>
        <dbReference type="EMBL" id="PAU81634.1"/>
    </source>
</evidence>
<keyword evidence="3 5" id="KW-1133">Transmembrane helix</keyword>
<dbReference type="Proteomes" id="UP000218896">
    <property type="component" value="Unassembled WGS sequence"/>
</dbReference>
<evidence type="ECO:0000256" key="1">
    <source>
        <dbReference type="ARBA" id="ARBA00004141"/>
    </source>
</evidence>
<evidence type="ECO:0000313" key="8">
    <source>
        <dbReference type="Proteomes" id="UP000218896"/>
    </source>
</evidence>
<comment type="caution">
    <text evidence="7">The sequence shown here is derived from an EMBL/GenBank/DDBJ whole genome shotgun (WGS) entry which is preliminary data.</text>
</comment>
<evidence type="ECO:0000256" key="3">
    <source>
        <dbReference type="ARBA" id="ARBA00022989"/>
    </source>
</evidence>
<keyword evidence="8" id="KW-1185">Reference proteome</keyword>